<feature type="compositionally biased region" description="Low complexity" evidence="11">
    <location>
        <begin position="627"/>
        <end position="650"/>
    </location>
</feature>
<dbReference type="GO" id="GO:0043328">
    <property type="term" value="P:protein transport to vacuole involved in ubiquitin-dependent protein catabolic process via the multivesicular body sorting pathway"/>
    <property type="evidence" value="ECO:0007669"/>
    <property type="project" value="TreeGrafter"/>
</dbReference>
<feature type="compositionally biased region" description="Basic and acidic residues" evidence="11">
    <location>
        <begin position="298"/>
        <end position="308"/>
    </location>
</feature>
<comment type="caution">
    <text evidence="14">The sequence shown here is derived from an EMBL/GenBank/DDBJ whole genome shotgun (WGS) entry which is preliminary data.</text>
</comment>
<keyword evidence="15" id="KW-1185">Reference proteome</keyword>
<keyword evidence="5" id="KW-0677">Repeat</keyword>
<dbReference type="GO" id="GO:0008270">
    <property type="term" value="F:zinc ion binding"/>
    <property type="evidence" value="ECO:0007669"/>
    <property type="project" value="UniProtKB-KW"/>
</dbReference>
<evidence type="ECO:0000256" key="4">
    <source>
        <dbReference type="ARBA" id="ARBA00022723"/>
    </source>
</evidence>
<dbReference type="PANTHER" id="PTHR47794:SF1">
    <property type="entry name" value="VACUOLAR PROTEIN SORTING-ASSOCIATED PROTEIN 27"/>
    <property type="match status" value="1"/>
</dbReference>
<feature type="region of interest" description="Disordered" evidence="11">
    <location>
        <begin position="227"/>
        <end position="314"/>
    </location>
</feature>
<feature type="compositionally biased region" description="Low complexity" evidence="11">
    <location>
        <begin position="330"/>
        <end position="344"/>
    </location>
</feature>
<evidence type="ECO:0000256" key="3">
    <source>
        <dbReference type="ARBA" id="ARBA00017753"/>
    </source>
</evidence>
<dbReference type="Gene3D" id="6.10.140.100">
    <property type="match status" value="1"/>
</dbReference>
<dbReference type="Pfam" id="PF21356">
    <property type="entry name" value="Vps27_GAT-like"/>
    <property type="match status" value="1"/>
</dbReference>
<dbReference type="GO" id="GO:0032266">
    <property type="term" value="F:phosphatidylinositol-3-phosphate binding"/>
    <property type="evidence" value="ECO:0007669"/>
    <property type="project" value="TreeGrafter"/>
</dbReference>
<dbReference type="EMBL" id="JADGJD010000023">
    <property type="protein sequence ID" value="KAJ3056718.1"/>
    <property type="molecule type" value="Genomic_DNA"/>
</dbReference>
<evidence type="ECO:0000256" key="11">
    <source>
        <dbReference type="SAM" id="MobiDB-lite"/>
    </source>
</evidence>
<evidence type="ECO:0000259" key="13">
    <source>
        <dbReference type="PROSITE" id="PS50179"/>
    </source>
</evidence>
<dbReference type="SMART" id="SM00288">
    <property type="entry name" value="VHS"/>
    <property type="match status" value="1"/>
</dbReference>
<reference evidence="14" key="1">
    <citation type="submission" date="2020-05" db="EMBL/GenBank/DDBJ databases">
        <title>Phylogenomic resolution of chytrid fungi.</title>
        <authorList>
            <person name="Stajich J.E."/>
            <person name="Amses K."/>
            <person name="Simmons R."/>
            <person name="Seto K."/>
            <person name="Myers J."/>
            <person name="Bonds A."/>
            <person name="Quandt C.A."/>
            <person name="Barry K."/>
            <person name="Liu P."/>
            <person name="Grigoriev I."/>
            <person name="Longcore J.E."/>
            <person name="James T.Y."/>
        </authorList>
    </citation>
    <scope>NUCLEOTIDE SEQUENCE</scope>
    <source>
        <strain evidence="14">JEL0318</strain>
    </source>
</reference>
<dbReference type="InterPro" id="IPR013083">
    <property type="entry name" value="Znf_RING/FYVE/PHD"/>
</dbReference>
<feature type="compositionally biased region" description="Basic and acidic residues" evidence="11">
    <location>
        <begin position="676"/>
        <end position="685"/>
    </location>
</feature>
<evidence type="ECO:0000256" key="1">
    <source>
        <dbReference type="ARBA" id="ARBA00004125"/>
    </source>
</evidence>
<feature type="domain" description="FYVE-type" evidence="12">
    <location>
        <begin position="167"/>
        <end position="227"/>
    </location>
</feature>
<feature type="compositionally biased region" description="Gly residues" evidence="11">
    <location>
        <begin position="533"/>
        <end position="544"/>
    </location>
</feature>
<dbReference type="GO" id="GO:0033565">
    <property type="term" value="C:ESCRT-0 complex"/>
    <property type="evidence" value="ECO:0007669"/>
    <property type="project" value="TreeGrafter"/>
</dbReference>
<organism evidence="14 15">
    <name type="scientific">Rhizophlyctis rosea</name>
    <dbReference type="NCBI Taxonomy" id="64517"/>
    <lineage>
        <taxon>Eukaryota</taxon>
        <taxon>Fungi</taxon>
        <taxon>Fungi incertae sedis</taxon>
        <taxon>Chytridiomycota</taxon>
        <taxon>Chytridiomycota incertae sedis</taxon>
        <taxon>Chytridiomycetes</taxon>
        <taxon>Rhizophlyctidales</taxon>
        <taxon>Rhizophlyctidaceae</taxon>
        <taxon>Rhizophlyctis</taxon>
    </lineage>
</organism>
<keyword evidence="9" id="KW-0472">Membrane</keyword>
<feature type="compositionally biased region" description="Low complexity" evidence="11">
    <location>
        <begin position="491"/>
        <end position="508"/>
    </location>
</feature>
<dbReference type="PROSITE" id="PS50178">
    <property type="entry name" value="ZF_FYVE"/>
    <property type="match status" value="1"/>
</dbReference>
<dbReference type="AlphaFoldDB" id="A0AAD5SKY5"/>
<evidence type="ECO:0000256" key="9">
    <source>
        <dbReference type="ARBA" id="ARBA00023136"/>
    </source>
</evidence>
<keyword evidence="7 10" id="KW-0863">Zinc-finger</keyword>
<dbReference type="GO" id="GO:0043130">
    <property type="term" value="F:ubiquitin binding"/>
    <property type="evidence" value="ECO:0007669"/>
    <property type="project" value="InterPro"/>
</dbReference>
<dbReference type="Gene3D" id="1.25.40.90">
    <property type="match status" value="1"/>
</dbReference>
<feature type="domain" description="VHS" evidence="13">
    <location>
        <begin position="18"/>
        <end position="147"/>
    </location>
</feature>
<evidence type="ECO:0000256" key="6">
    <source>
        <dbReference type="ARBA" id="ARBA00022753"/>
    </source>
</evidence>
<keyword evidence="8" id="KW-0862">Zinc</keyword>
<dbReference type="PROSITE" id="PS50179">
    <property type="entry name" value="VHS"/>
    <property type="match status" value="1"/>
</dbReference>
<evidence type="ECO:0000313" key="15">
    <source>
        <dbReference type="Proteomes" id="UP001212841"/>
    </source>
</evidence>
<evidence type="ECO:0000256" key="2">
    <source>
        <dbReference type="ARBA" id="ARBA00008597"/>
    </source>
</evidence>
<evidence type="ECO:0000256" key="7">
    <source>
        <dbReference type="ARBA" id="ARBA00022771"/>
    </source>
</evidence>
<feature type="compositionally biased region" description="Low complexity" evidence="11">
    <location>
        <begin position="554"/>
        <end position="573"/>
    </location>
</feature>
<dbReference type="GO" id="GO:0006623">
    <property type="term" value="P:protein targeting to vacuole"/>
    <property type="evidence" value="ECO:0007669"/>
    <property type="project" value="TreeGrafter"/>
</dbReference>
<evidence type="ECO:0000313" key="14">
    <source>
        <dbReference type="EMBL" id="KAJ3056718.1"/>
    </source>
</evidence>
<comment type="subcellular location">
    <subcellularLocation>
        <location evidence="1">Endosome membrane</location>
        <topology evidence="1">Peripheral membrane protein</topology>
        <orientation evidence="1">Cytoplasmic side</orientation>
    </subcellularLocation>
</comment>
<name>A0AAD5SKY5_9FUNG</name>
<accession>A0AAD5SKY5</accession>
<dbReference type="InterPro" id="IPR000306">
    <property type="entry name" value="Znf_FYVE"/>
</dbReference>
<dbReference type="SMART" id="SM00726">
    <property type="entry name" value="UIM"/>
    <property type="match status" value="2"/>
</dbReference>
<dbReference type="Proteomes" id="UP001212841">
    <property type="component" value="Unassembled WGS sequence"/>
</dbReference>
<dbReference type="InterPro" id="IPR003903">
    <property type="entry name" value="UIM_dom"/>
</dbReference>
<protein>
    <recommendedName>
        <fullName evidence="3">Vacuolar protein sorting-associated protein 27</fullName>
    </recommendedName>
</protein>
<dbReference type="Gene3D" id="3.30.40.10">
    <property type="entry name" value="Zinc/RING finger domain, C3HC4 (zinc finger)"/>
    <property type="match status" value="1"/>
</dbReference>
<evidence type="ECO:0000259" key="12">
    <source>
        <dbReference type="PROSITE" id="PS50178"/>
    </source>
</evidence>
<evidence type="ECO:0000256" key="10">
    <source>
        <dbReference type="PROSITE-ProRule" id="PRU00091"/>
    </source>
</evidence>
<dbReference type="InterPro" id="IPR049425">
    <property type="entry name" value="Vps27_GAT-like"/>
</dbReference>
<keyword evidence="4" id="KW-0479">Metal-binding</keyword>
<dbReference type="SMART" id="SM00064">
    <property type="entry name" value="FYVE"/>
    <property type="match status" value="1"/>
</dbReference>
<dbReference type="GO" id="GO:0010008">
    <property type="term" value="C:endosome membrane"/>
    <property type="evidence" value="ECO:0007669"/>
    <property type="project" value="UniProtKB-SubCell"/>
</dbReference>
<dbReference type="PROSITE" id="PS50330">
    <property type="entry name" value="UIM"/>
    <property type="match status" value="1"/>
</dbReference>
<proteinExistence type="inferred from homology"/>
<evidence type="ECO:0000256" key="8">
    <source>
        <dbReference type="ARBA" id="ARBA00022833"/>
    </source>
</evidence>
<feature type="compositionally biased region" description="Basic and acidic residues" evidence="11">
    <location>
        <begin position="358"/>
        <end position="369"/>
    </location>
</feature>
<dbReference type="CDD" id="cd16979">
    <property type="entry name" value="VHS_Vps27"/>
    <property type="match status" value="1"/>
</dbReference>
<feature type="compositionally biased region" description="Polar residues" evidence="11">
    <location>
        <begin position="283"/>
        <end position="292"/>
    </location>
</feature>
<feature type="compositionally biased region" description="Low complexity" evidence="11">
    <location>
        <begin position="581"/>
        <end position="603"/>
    </location>
</feature>
<dbReference type="InterPro" id="IPR011011">
    <property type="entry name" value="Znf_FYVE_PHD"/>
</dbReference>
<keyword evidence="6" id="KW-0967">Endosome</keyword>
<feature type="compositionally biased region" description="Low complexity" evidence="11">
    <location>
        <begin position="660"/>
        <end position="675"/>
    </location>
</feature>
<feature type="compositionally biased region" description="Basic and acidic residues" evidence="11">
    <location>
        <begin position="257"/>
        <end position="272"/>
    </location>
</feature>
<feature type="compositionally biased region" description="Polar residues" evidence="11">
    <location>
        <begin position="608"/>
        <end position="617"/>
    </location>
</feature>
<dbReference type="PANTHER" id="PTHR47794">
    <property type="entry name" value="VACUOLAR PROTEIN SORTING-ASSOCIATED PROTEIN 27"/>
    <property type="match status" value="1"/>
</dbReference>
<dbReference type="Gene3D" id="1.20.5.1940">
    <property type="match status" value="1"/>
</dbReference>
<evidence type="ECO:0000256" key="5">
    <source>
        <dbReference type="ARBA" id="ARBA00022737"/>
    </source>
</evidence>
<feature type="compositionally biased region" description="Polar residues" evidence="11">
    <location>
        <begin position="241"/>
        <end position="256"/>
    </location>
</feature>
<gene>
    <name evidence="14" type="primary">VPS27_1</name>
    <name evidence="14" type="ORF">HK097_004871</name>
</gene>
<dbReference type="InterPro" id="IPR008942">
    <property type="entry name" value="ENTH_VHS"/>
</dbReference>
<feature type="region of interest" description="Disordered" evidence="11">
    <location>
        <begin position="330"/>
        <end position="369"/>
    </location>
</feature>
<dbReference type="SUPFAM" id="SSF57903">
    <property type="entry name" value="FYVE/PHD zinc finger"/>
    <property type="match status" value="1"/>
</dbReference>
<dbReference type="InterPro" id="IPR002014">
    <property type="entry name" value="VHS_dom"/>
</dbReference>
<dbReference type="SUPFAM" id="SSF48464">
    <property type="entry name" value="ENTH/VHS domain"/>
    <property type="match status" value="1"/>
</dbReference>
<dbReference type="Pfam" id="PF01363">
    <property type="entry name" value="FYVE"/>
    <property type="match status" value="1"/>
</dbReference>
<feature type="region of interest" description="Disordered" evidence="11">
    <location>
        <begin position="489"/>
        <end position="685"/>
    </location>
</feature>
<comment type="similarity">
    <text evidence="2">Belongs to the VPS27 family.</text>
</comment>
<dbReference type="Pfam" id="PF00790">
    <property type="entry name" value="VHS"/>
    <property type="match status" value="1"/>
</dbReference>
<sequence>MSFLFSNPLEEPVARATSENLPIGTDDIALNLEIADTIKGKSVSAKTAVQTIKKRINNKNPNVQLLALKLTDTCVKNSGHHFVQEVASREFIDNIVSLAKAHGTNPEVRTTILSLIQSWALAFRTTADLSYVPTIYDSLKREGLTFPPPPQTPLSTHMFTTTTPPEWTDSDLCMRCRTTFTTFNRKHHCRNCGQTFCNACSSKTIALPHLGIVDSVRVCDGCHSKLSNPSTGQKKDDGFGSRTTSTSHLNSGTTTTNREDDLARKEREELEKAIAASLETSKKATPSLSSYSAPVYKPEPKPQPKRQDNDEDDEDLRKAIEASLKDLNVSDYTSSTSQSSASAYPVAGGYSSGYGGGRQEERREERRETVVSTPSVNVNELSSVELDNIRMFSELVERTEADVAGRGLGGLNATGLQAMYAQIATTQPKLASMMDDTSAKYRTFLEMHDKLAEAVRIYDRMLEERLRSAGASSGASAYASGSYAGTGGYGYQHQQQQQQQGYEGYGSQPPAPPQGYEGYAPPPPQQQHSYGTPGAGYGGEGYYAGGHPPPPPSSASEGGDPHQQPPASQQPQQYGYEYATSPPQHAAAVPPAHQSPQQQPQQQGQEGGNYTYSQPPSHSFAPGYGSPQQGGYALPQQQGQGGYAPQQQGYEGYGGGYYQQGGAPQQQPQQQAPQPVKEEAPLIEL</sequence>
<dbReference type="InterPro" id="IPR017455">
    <property type="entry name" value="Znf_FYVE-rel"/>
</dbReference>